<evidence type="ECO:0000256" key="4">
    <source>
        <dbReference type="ARBA" id="ARBA00022692"/>
    </source>
</evidence>
<dbReference type="GO" id="GO:0016020">
    <property type="term" value="C:membrane"/>
    <property type="evidence" value="ECO:0007669"/>
    <property type="project" value="UniProtKB-SubCell"/>
</dbReference>
<comment type="subcellular location">
    <subcellularLocation>
        <location evidence="1">Membrane</location>
        <topology evidence="1">Multi-pass membrane protein</topology>
    </subcellularLocation>
</comment>
<evidence type="ECO:0000256" key="8">
    <source>
        <dbReference type="ARBA" id="ARBA00023136"/>
    </source>
</evidence>
<evidence type="ECO:0000256" key="5">
    <source>
        <dbReference type="ARBA" id="ARBA00022832"/>
    </source>
</evidence>
<evidence type="ECO:0000256" key="1">
    <source>
        <dbReference type="ARBA" id="ARBA00004141"/>
    </source>
</evidence>
<evidence type="ECO:0000256" key="3">
    <source>
        <dbReference type="ARBA" id="ARBA00022679"/>
    </source>
</evidence>
<reference evidence="10 11" key="1">
    <citation type="submission" date="2022-03" db="EMBL/GenBank/DDBJ databases">
        <authorList>
            <person name="Macdonald S."/>
            <person name="Ahmed S."/>
            <person name="Newling K."/>
        </authorList>
    </citation>
    <scope>NUCLEOTIDE SEQUENCE [LARGE SCALE GENOMIC DNA]</scope>
</reference>
<dbReference type="AlphaFoldDB" id="A0ABC8K3G6"/>
<dbReference type="Proteomes" id="UP001642260">
    <property type="component" value="Unassembled WGS sequence"/>
</dbReference>
<dbReference type="GO" id="GO:0006633">
    <property type="term" value="P:fatty acid biosynthetic process"/>
    <property type="evidence" value="ECO:0007669"/>
    <property type="project" value="UniProtKB-KW"/>
</dbReference>
<sequence>MTSDPTSRFFNAICFPVDVKPNGPLFFWVQFFYLSKILEFRDTLLIILGKSIQRLSFLHMPISGSAASFERSGFVTLK</sequence>
<organism evidence="10 11">
    <name type="scientific">Eruca vesicaria subsp. sativa</name>
    <name type="common">Garden rocket</name>
    <name type="synonym">Eruca sativa</name>
    <dbReference type="NCBI Taxonomy" id="29727"/>
    <lineage>
        <taxon>Eukaryota</taxon>
        <taxon>Viridiplantae</taxon>
        <taxon>Streptophyta</taxon>
        <taxon>Embryophyta</taxon>
        <taxon>Tracheophyta</taxon>
        <taxon>Spermatophyta</taxon>
        <taxon>Magnoliopsida</taxon>
        <taxon>eudicotyledons</taxon>
        <taxon>Gunneridae</taxon>
        <taxon>Pentapetalae</taxon>
        <taxon>rosids</taxon>
        <taxon>malvids</taxon>
        <taxon>Brassicales</taxon>
        <taxon>Brassicaceae</taxon>
        <taxon>Brassiceae</taxon>
        <taxon>Eruca</taxon>
    </lineage>
</organism>
<keyword evidence="2" id="KW-0444">Lipid biosynthesis</keyword>
<dbReference type="EMBL" id="CAKOAT010180710">
    <property type="protein sequence ID" value="CAH8353311.1"/>
    <property type="molecule type" value="Genomic_DNA"/>
</dbReference>
<evidence type="ECO:0000313" key="10">
    <source>
        <dbReference type="EMBL" id="CAH8353311.1"/>
    </source>
</evidence>
<evidence type="ECO:0000256" key="9">
    <source>
        <dbReference type="ARBA" id="ARBA00023160"/>
    </source>
</evidence>
<keyword evidence="11" id="KW-1185">Reference proteome</keyword>
<dbReference type="Pfam" id="PF01151">
    <property type="entry name" value="ELO"/>
    <property type="match status" value="1"/>
</dbReference>
<comment type="caution">
    <text evidence="10">The sequence shown here is derived from an EMBL/GenBank/DDBJ whole genome shotgun (WGS) entry which is preliminary data.</text>
</comment>
<evidence type="ECO:0000256" key="2">
    <source>
        <dbReference type="ARBA" id="ARBA00022516"/>
    </source>
</evidence>
<keyword evidence="9" id="KW-0275">Fatty acid biosynthesis</keyword>
<dbReference type="InterPro" id="IPR002076">
    <property type="entry name" value="ELO_fam"/>
</dbReference>
<dbReference type="GO" id="GO:0016740">
    <property type="term" value="F:transferase activity"/>
    <property type="evidence" value="ECO:0007669"/>
    <property type="project" value="UniProtKB-KW"/>
</dbReference>
<evidence type="ECO:0000256" key="7">
    <source>
        <dbReference type="ARBA" id="ARBA00023098"/>
    </source>
</evidence>
<evidence type="ECO:0000256" key="6">
    <source>
        <dbReference type="ARBA" id="ARBA00022989"/>
    </source>
</evidence>
<keyword evidence="8" id="KW-0472">Membrane</keyword>
<keyword evidence="5" id="KW-0276">Fatty acid metabolism</keyword>
<keyword evidence="6" id="KW-1133">Transmembrane helix</keyword>
<accession>A0ABC8K3G6</accession>
<name>A0ABC8K3G6_ERUVS</name>
<evidence type="ECO:0000313" key="11">
    <source>
        <dbReference type="Proteomes" id="UP001642260"/>
    </source>
</evidence>
<keyword evidence="3" id="KW-0808">Transferase</keyword>
<protein>
    <submittedName>
        <fullName evidence="10">Uncharacterized protein</fullName>
    </submittedName>
</protein>
<gene>
    <name evidence="10" type="ORF">ERUC_LOCUS19066</name>
</gene>
<keyword evidence="4" id="KW-0812">Transmembrane</keyword>
<keyword evidence="7" id="KW-0443">Lipid metabolism</keyword>
<proteinExistence type="predicted"/>